<dbReference type="Proteomes" id="UP001177597">
    <property type="component" value="Chromosome"/>
</dbReference>
<accession>A0AA95GHJ8</accession>
<proteinExistence type="predicted"/>
<sequence length="164" mass="19302">MIRVVIGLSFLLVSFISGWCLSQIYFANKQMTKAIKQYQQNEKDITANIVLRNWADNEQQKRIEEYYNAKEGDSKRTENLLNRVLDHFDSLQWQNDIKKTATADTVNTNSCRIERNQINQFSQQLRSTLKQYGNEAKRADENTRLLNLCIIELGAREQLFSRYK</sequence>
<name>A0AA95GHJ8_9GAMM</name>
<reference evidence="1" key="1">
    <citation type="submission" date="2023-04" db="EMBL/GenBank/DDBJ databases">
        <title>Genome dynamics across the evolutionary transition to endosymbiosis.</title>
        <authorList>
            <person name="Siozios S."/>
            <person name="Nadal-Jimenez P."/>
            <person name="Azagi T."/>
            <person name="Sprong H."/>
            <person name="Frost C.L."/>
            <person name="Parratt S.R."/>
            <person name="Taylor G."/>
            <person name="Brettell L."/>
            <person name="Lew K.C."/>
            <person name="Croft L."/>
            <person name="King K.C."/>
            <person name="Brockhurst M.A."/>
            <person name="Hypsa V."/>
            <person name="Novakova E."/>
            <person name="Darby A.C."/>
            <person name="Hurst G.D.D."/>
        </authorList>
    </citation>
    <scope>NUCLEOTIDE SEQUENCE</scope>
    <source>
        <strain evidence="1">AIh</strain>
    </source>
</reference>
<dbReference type="AlphaFoldDB" id="A0AA95GHJ8"/>
<dbReference type="EMBL" id="CP123498">
    <property type="protein sequence ID" value="WGL96503.1"/>
    <property type="molecule type" value="Genomic_DNA"/>
</dbReference>
<evidence type="ECO:0000313" key="1">
    <source>
        <dbReference type="EMBL" id="WGL96503.1"/>
    </source>
</evidence>
<dbReference type="RefSeq" id="WP_280629985.1">
    <property type="nucleotide sequence ID" value="NZ_CP123498.1"/>
</dbReference>
<evidence type="ECO:0000313" key="2">
    <source>
        <dbReference type="Proteomes" id="UP001177597"/>
    </source>
</evidence>
<protein>
    <submittedName>
        <fullName evidence="1">Uncharacterized protein</fullName>
    </submittedName>
</protein>
<organism evidence="1 2">
    <name type="scientific">Arsenophonus nasoniae</name>
    <name type="common">son-killer infecting Nasonia vitripennis</name>
    <dbReference type="NCBI Taxonomy" id="638"/>
    <lineage>
        <taxon>Bacteria</taxon>
        <taxon>Pseudomonadati</taxon>
        <taxon>Pseudomonadota</taxon>
        <taxon>Gammaproteobacteria</taxon>
        <taxon>Enterobacterales</taxon>
        <taxon>Morganellaceae</taxon>
        <taxon>Arsenophonus</taxon>
    </lineage>
</organism>
<gene>
    <name evidence="1" type="ORF">QE207_08175</name>
</gene>